<organism evidence="1 2">
    <name type="scientific">Aminobacter aminovorans</name>
    <name type="common">Chelatobacter heintzii</name>
    <dbReference type="NCBI Taxonomy" id="83263"/>
    <lineage>
        <taxon>Bacteria</taxon>
        <taxon>Pseudomonadati</taxon>
        <taxon>Pseudomonadota</taxon>
        <taxon>Alphaproteobacteria</taxon>
        <taxon>Hyphomicrobiales</taxon>
        <taxon>Phyllobacteriaceae</taxon>
        <taxon>Aminobacter</taxon>
    </lineage>
</organism>
<dbReference type="EMBL" id="UFSM01000001">
    <property type="protein sequence ID" value="SUU88845.1"/>
    <property type="molecule type" value="Genomic_DNA"/>
</dbReference>
<dbReference type="RefSeq" id="WP_165915834.1">
    <property type="nucleotide sequence ID" value="NZ_BAAAVY010000019.1"/>
</dbReference>
<protein>
    <submittedName>
        <fullName evidence="1">Uncharacterized protein</fullName>
    </submittedName>
</protein>
<evidence type="ECO:0000313" key="1">
    <source>
        <dbReference type="EMBL" id="SUU88845.1"/>
    </source>
</evidence>
<accession>A0A380WJA1</accession>
<reference evidence="1 2" key="1">
    <citation type="submission" date="2018-06" db="EMBL/GenBank/DDBJ databases">
        <authorList>
            <consortium name="Pathogen Informatics"/>
            <person name="Doyle S."/>
        </authorList>
    </citation>
    <scope>NUCLEOTIDE SEQUENCE [LARGE SCALE GENOMIC DNA]</scope>
    <source>
        <strain evidence="1 2">NCTC10684</strain>
    </source>
</reference>
<dbReference type="AlphaFoldDB" id="A0A380WJA1"/>
<proteinExistence type="predicted"/>
<dbReference type="Proteomes" id="UP000254701">
    <property type="component" value="Unassembled WGS sequence"/>
</dbReference>
<evidence type="ECO:0000313" key="2">
    <source>
        <dbReference type="Proteomes" id="UP000254701"/>
    </source>
</evidence>
<sequence>MMFTKRPKTSVVKVSAPLAKPVKLTARKDEIARLRLADSDGSRRRDLQMMEDNRLR</sequence>
<gene>
    <name evidence="1" type="ORF">NCTC10684_02076</name>
</gene>
<name>A0A380WJA1_AMIAI</name>